<accession>A0A0E3S202</accession>
<keyword evidence="1" id="KW-0812">Transmembrane</keyword>
<feature type="transmembrane region" description="Helical" evidence="1">
    <location>
        <begin position="185"/>
        <end position="205"/>
    </location>
</feature>
<evidence type="ECO:0000313" key="2">
    <source>
        <dbReference type="EMBL" id="AKB74131.1"/>
    </source>
</evidence>
<keyword evidence="3" id="KW-1185">Reference proteome</keyword>
<feature type="transmembrane region" description="Helical" evidence="1">
    <location>
        <begin position="161"/>
        <end position="179"/>
    </location>
</feature>
<sequence length="216" mass="25356">MKIDYIVKGELWRSIAVYFLFLFLIITLDHKGYISIDGLTTIILAFFFTVIVFSLLVWYRRKEQLLNPSIFLIINHIFESESYIEKTTEPHENEKISISSSIQKNMLLLIVTMLLYIVYLYASLTYHIDQIFWTLFLLFMGIALSKVIYGERKADQKDPMRLLFFYVIACAFIFVRYLVLDYPILPILKGSMILGLLLVLLVFGIKLSHRKQNSDN</sequence>
<keyword evidence="1" id="KW-1133">Transmembrane helix</keyword>
<organism evidence="2 3">
    <name type="scientific">Methanosarcina lacustris Z-7289</name>
    <dbReference type="NCBI Taxonomy" id="1434111"/>
    <lineage>
        <taxon>Archaea</taxon>
        <taxon>Methanobacteriati</taxon>
        <taxon>Methanobacteriota</taxon>
        <taxon>Stenosarchaea group</taxon>
        <taxon>Methanomicrobia</taxon>
        <taxon>Methanosarcinales</taxon>
        <taxon>Methanosarcinaceae</taxon>
        <taxon>Methanosarcina</taxon>
    </lineage>
</organism>
<feature type="transmembrane region" description="Helical" evidence="1">
    <location>
        <begin position="105"/>
        <end position="124"/>
    </location>
</feature>
<dbReference type="OrthoDB" id="137531at2157"/>
<dbReference type="RefSeq" id="WP_048124899.1">
    <property type="nucleotide sequence ID" value="NZ_CP009515.1"/>
</dbReference>
<dbReference type="EMBL" id="CP009515">
    <property type="protein sequence ID" value="AKB74131.1"/>
    <property type="molecule type" value="Genomic_DNA"/>
</dbReference>
<feature type="transmembrane region" description="Helical" evidence="1">
    <location>
        <begin position="130"/>
        <end position="149"/>
    </location>
</feature>
<keyword evidence="1" id="KW-0472">Membrane</keyword>
<dbReference type="AlphaFoldDB" id="A0A0E3S202"/>
<evidence type="ECO:0000313" key="3">
    <source>
        <dbReference type="Proteomes" id="UP000033072"/>
    </source>
</evidence>
<feature type="transmembrane region" description="Helical" evidence="1">
    <location>
        <begin position="12"/>
        <end position="28"/>
    </location>
</feature>
<dbReference type="PATRIC" id="fig|1434111.4.peg.1116"/>
<proteinExistence type="predicted"/>
<evidence type="ECO:0000256" key="1">
    <source>
        <dbReference type="SAM" id="Phobius"/>
    </source>
</evidence>
<gene>
    <name evidence="2" type="ORF">MSLAZ_0870</name>
</gene>
<protein>
    <submittedName>
        <fullName evidence="2">Uncharacterized protein</fullName>
    </submittedName>
</protein>
<dbReference type="Proteomes" id="UP000033072">
    <property type="component" value="Chromosome"/>
</dbReference>
<feature type="transmembrane region" description="Helical" evidence="1">
    <location>
        <begin position="34"/>
        <end position="59"/>
    </location>
</feature>
<dbReference type="HOGENOM" id="CLU_110997_0_0_2"/>
<name>A0A0E3S202_9EURY</name>
<dbReference type="GeneID" id="24805582"/>
<dbReference type="KEGG" id="mls:MSLAZ_0870"/>
<reference evidence="2 3" key="1">
    <citation type="submission" date="2014-07" db="EMBL/GenBank/DDBJ databases">
        <title>Methanogenic archaea and the global carbon cycle.</title>
        <authorList>
            <person name="Henriksen J.R."/>
            <person name="Luke J."/>
            <person name="Reinhart S."/>
            <person name="Benedict M.N."/>
            <person name="Youngblut N.D."/>
            <person name="Metcalf M.E."/>
            <person name="Whitaker R.J."/>
            <person name="Metcalf W.W."/>
        </authorList>
    </citation>
    <scope>NUCLEOTIDE SEQUENCE [LARGE SCALE GENOMIC DNA]</scope>
    <source>
        <strain evidence="2 3">Z-7289</strain>
    </source>
</reference>